<organism evidence="10 11">
    <name type="scientific">Esox lucius</name>
    <name type="common">Northern pike</name>
    <dbReference type="NCBI Taxonomy" id="8010"/>
    <lineage>
        <taxon>Eukaryota</taxon>
        <taxon>Metazoa</taxon>
        <taxon>Chordata</taxon>
        <taxon>Craniata</taxon>
        <taxon>Vertebrata</taxon>
        <taxon>Euteleostomi</taxon>
        <taxon>Actinopterygii</taxon>
        <taxon>Neopterygii</taxon>
        <taxon>Teleostei</taxon>
        <taxon>Protacanthopterygii</taxon>
        <taxon>Esociformes</taxon>
        <taxon>Esocidae</taxon>
        <taxon>Esox</taxon>
    </lineage>
</organism>
<evidence type="ECO:0000256" key="3">
    <source>
        <dbReference type="ARBA" id="ARBA00004630"/>
    </source>
</evidence>
<evidence type="ECO:0000256" key="2">
    <source>
        <dbReference type="ARBA" id="ARBA00004414"/>
    </source>
</evidence>
<comment type="similarity">
    <text evidence="4">Belongs to the CDIP1/LITAF family.</text>
</comment>
<keyword evidence="6" id="KW-0862">Zinc</keyword>
<protein>
    <recommendedName>
        <fullName evidence="9">LITAF domain-containing protein</fullName>
    </recommendedName>
</protein>
<evidence type="ECO:0000256" key="1">
    <source>
        <dbReference type="ARBA" id="ARBA00004125"/>
    </source>
</evidence>
<dbReference type="GeneTree" id="ENSGT01030000234810"/>
<comment type="subcellular location">
    <subcellularLocation>
        <location evidence="1">Endosome membrane</location>
        <topology evidence="1">Peripheral membrane protein</topology>
        <orientation evidence="1">Cytoplasmic side</orientation>
    </subcellularLocation>
    <subcellularLocation>
        <location evidence="2">Late endosome membrane</location>
    </subcellularLocation>
    <subcellularLocation>
        <location evidence="3">Lysosome membrane</location>
        <topology evidence="3">Peripheral membrane protein</topology>
        <orientation evidence="3">Cytoplasmic side</orientation>
    </subcellularLocation>
</comment>
<dbReference type="InterPro" id="IPR006629">
    <property type="entry name" value="LITAF"/>
</dbReference>
<evidence type="ECO:0000256" key="5">
    <source>
        <dbReference type="ARBA" id="ARBA00022723"/>
    </source>
</evidence>
<evidence type="ECO:0000256" key="4">
    <source>
        <dbReference type="ARBA" id="ARBA00005975"/>
    </source>
</evidence>
<dbReference type="PROSITE" id="PS51837">
    <property type="entry name" value="LITAF"/>
    <property type="match status" value="1"/>
</dbReference>
<evidence type="ECO:0000313" key="11">
    <source>
        <dbReference type="Proteomes" id="UP000265140"/>
    </source>
</evidence>
<keyword evidence="8" id="KW-1133">Transmembrane helix</keyword>
<dbReference type="GO" id="GO:0098560">
    <property type="term" value="C:cytoplasmic side of late endosome membrane"/>
    <property type="evidence" value="ECO:0007669"/>
    <property type="project" value="TreeGrafter"/>
</dbReference>
<dbReference type="InterPro" id="IPR037519">
    <property type="entry name" value="LITAF_fam"/>
</dbReference>
<keyword evidence="8" id="KW-0812">Transmembrane</keyword>
<dbReference type="AlphaFoldDB" id="A0A3P9A8L6"/>
<dbReference type="GO" id="GO:0005634">
    <property type="term" value="C:nucleus"/>
    <property type="evidence" value="ECO:0007669"/>
    <property type="project" value="TreeGrafter"/>
</dbReference>
<dbReference type="Proteomes" id="UP000265140">
    <property type="component" value="Chromosome 9"/>
</dbReference>
<keyword evidence="5" id="KW-0479">Metal-binding</keyword>
<reference evidence="10" key="3">
    <citation type="submission" date="2025-08" db="UniProtKB">
        <authorList>
            <consortium name="Ensembl"/>
        </authorList>
    </citation>
    <scope>IDENTIFICATION</scope>
</reference>
<evidence type="ECO:0000256" key="6">
    <source>
        <dbReference type="ARBA" id="ARBA00022833"/>
    </source>
</evidence>
<reference evidence="11" key="1">
    <citation type="journal article" date="2014" name="PLoS ONE">
        <title>The genome and linkage map of the northern pike (Esox lucius): conserved synteny revealed between the salmonid sister group and the Neoteleostei.</title>
        <authorList>
            <person name="Rondeau E.B."/>
            <person name="Minkley D.R."/>
            <person name="Leong J.S."/>
            <person name="Messmer A.M."/>
            <person name="Jantzen J.R."/>
            <person name="von Schalburg K.R."/>
            <person name="Lemon C."/>
            <person name="Bird N.H."/>
            <person name="Koop B.F."/>
        </authorList>
    </citation>
    <scope>NUCLEOTIDE SEQUENCE</scope>
</reference>
<keyword evidence="7 8" id="KW-0472">Membrane</keyword>
<dbReference type="PANTHER" id="PTHR23292:SF46">
    <property type="entry name" value="LIPOPOLYSACCHARIDE-INDUCED TUMOR NECROSIS FACTOR-ALPHA FACTOR HOMOLOG"/>
    <property type="match status" value="1"/>
</dbReference>
<reference evidence="10" key="2">
    <citation type="submission" date="2020-02" db="EMBL/GenBank/DDBJ databases">
        <title>Esox lucius (northern pike) genome, fEsoLuc1, primary haplotype.</title>
        <authorList>
            <person name="Myers G."/>
            <person name="Karagic N."/>
            <person name="Meyer A."/>
            <person name="Pippel M."/>
            <person name="Reichard M."/>
            <person name="Winkler S."/>
            <person name="Tracey A."/>
            <person name="Sims Y."/>
            <person name="Howe K."/>
            <person name="Rhie A."/>
            <person name="Formenti G."/>
            <person name="Durbin R."/>
            <person name="Fedrigo O."/>
            <person name="Jarvis E.D."/>
        </authorList>
    </citation>
    <scope>NUCLEOTIDE SEQUENCE [LARGE SCALE GENOMIC DNA]</scope>
</reference>
<evidence type="ECO:0000256" key="8">
    <source>
        <dbReference type="SAM" id="Phobius"/>
    </source>
</evidence>
<feature type="domain" description="LITAF" evidence="9">
    <location>
        <begin position="62"/>
        <end position="145"/>
    </location>
</feature>
<keyword evidence="11" id="KW-1185">Reference proteome</keyword>
<dbReference type="Pfam" id="PF10601">
    <property type="entry name" value="zf-LITAF-like"/>
    <property type="match status" value="1"/>
</dbReference>
<dbReference type="STRING" id="8010.ENSELUP00000037531"/>
<name>A0A3P9A8L6_ESOLU</name>
<dbReference type="PANTHER" id="PTHR23292">
    <property type="entry name" value="LIPOPOLYSACCHARIDE-INDUCED TUMOR NECROSIS FACTOR-ALPHA FACTOR"/>
    <property type="match status" value="1"/>
</dbReference>
<dbReference type="Bgee" id="ENSELUG00000017204">
    <property type="expression patterns" value="Expressed in ovary and 6 other cell types or tissues"/>
</dbReference>
<dbReference type="OMA" id="CGHNDAF"/>
<proteinExistence type="inferred from homology"/>
<dbReference type="GO" id="GO:0008270">
    <property type="term" value="F:zinc ion binding"/>
    <property type="evidence" value="ECO:0007669"/>
    <property type="project" value="TreeGrafter"/>
</dbReference>
<sequence length="146" mass="16200">MASRQAHRPSCVHRPRWTAWFLGAVPTVRRFPSQTLVSPRPVGILTSRDRIGPVPTGILSAVTQVVVLQQPLPTEVGGPMTCPECQVQVLTNTTHQNGKFTWFLCGILGILLIWPCCLIPFCVASCKDVAHQCPNCKRVIHVHKRM</sequence>
<feature type="transmembrane region" description="Helical" evidence="8">
    <location>
        <begin position="100"/>
        <end position="121"/>
    </location>
</feature>
<dbReference type="GO" id="GO:0098574">
    <property type="term" value="C:cytoplasmic side of lysosomal membrane"/>
    <property type="evidence" value="ECO:0007669"/>
    <property type="project" value="TreeGrafter"/>
</dbReference>
<reference evidence="10" key="4">
    <citation type="submission" date="2025-09" db="UniProtKB">
        <authorList>
            <consortium name="Ensembl"/>
        </authorList>
    </citation>
    <scope>IDENTIFICATION</scope>
</reference>
<evidence type="ECO:0000256" key="7">
    <source>
        <dbReference type="ARBA" id="ARBA00023136"/>
    </source>
</evidence>
<dbReference type="Ensembl" id="ENSELUT00000027141.3">
    <property type="protein sequence ID" value="ENSELUP00000037531.3"/>
    <property type="gene ID" value="ENSELUG00000017204.3"/>
</dbReference>
<dbReference type="InParanoid" id="A0A3P9A8L6"/>
<evidence type="ECO:0000259" key="9">
    <source>
        <dbReference type="PROSITE" id="PS51837"/>
    </source>
</evidence>
<accession>A0A3P9A8L6</accession>
<dbReference type="SMART" id="SM00714">
    <property type="entry name" value="LITAF"/>
    <property type="match status" value="1"/>
</dbReference>
<evidence type="ECO:0000313" key="10">
    <source>
        <dbReference type="Ensembl" id="ENSELUP00000037531.3"/>
    </source>
</evidence>